<evidence type="ECO:0000256" key="14">
    <source>
        <dbReference type="ARBA" id="ARBA00034417"/>
    </source>
</evidence>
<evidence type="ECO:0000256" key="7">
    <source>
        <dbReference type="ARBA" id="ARBA00022679"/>
    </source>
</evidence>
<keyword evidence="17" id="KW-1185">Reference proteome</keyword>
<evidence type="ECO:0000256" key="6">
    <source>
        <dbReference type="ARBA" id="ARBA00022519"/>
    </source>
</evidence>
<dbReference type="GO" id="GO:0016301">
    <property type="term" value="F:kinase activity"/>
    <property type="evidence" value="ECO:0007669"/>
    <property type="project" value="UniProtKB-KW"/>
</dbReference>
<keyword evidence="11 15" id="KW-0448">Lipopolysaccharide biosynthesis</keyword>
<evidence type="ECO:0000256" key="10">
    <source>
        <dbReference type="ARBA" id="ARBA00022840"/>
    </source>
</evidence>
<dbReference type="Gene3D" id="1.10.510.10">
    <property type="entry name" value="Transferase(Phosphotransferase) domain 1"/>
    <property type="match status" value="1"/>
</dbReference>
<evidence type="ECO:0000256" key="13">
    <source>
        <dbReference type="ARBA" id="ARBA00029511"/>
    </source>
</evidence>
<evidence type="ECO:0000256" key="5">
    <source>
        <dbReference type="ARBA" id="ARBA00022475"/>
    </source>
</evidence>
<keyword evidence="6 15" id="KW-0997">Cell inner membrane</keyword>
<gene>
    <name evidence="15" type="primary">kdkA</name>
    <name evidence="16" type="ORF">NLK58_16585</name>
</gene>
<evidence type="ECO:0000256" key="1">
    <source>
        <dbReference type="ARBA" id="ARBA00004515"/>
    </source>
</evidence>
<dbReference type="SUPFAM" id="SSF56112">
    <property type="entry name" value="Protein kinase-like (PK-like)"/>
    <property type="match status" value="1"/>
</dbReference>
<dbReference type="EC" id="2.7.1.166" evidence="4 15"/>
<keyword evidence="8 15" id="KW-0547">Nucleotide-binding</keyword>
<name>A0ABZ2VZL6_9GAMM</name>
<dbReference type="Proteomes" id="UP001475781">
    <property type="component" value="Chromosome"/>
</dbReference>
<comment type="catalytic activity">
    <reaction evidence="14 15">
        <text>an alpha-Kdo-(2-&gt;6)-lipid IVA + ATP = a 4-O-phospho-alpha-Kdo-(2-&gt;6)-lipid IVA + ADP + H(+)</text>
        <dbReference type="Rhea" id="RHEA:74271"/>
        <dbReference type="ChEBI" id="CHEBI:15378"/>
        <dbReference type="ChEBI" id="CHEBI:30616"/>
        <dbReference type="ChEBI" id="CHEBI:176428"/>
        <dbReference type="ChEBI" id="CHEBI:193140"/>
        <dbReference type="ChEBI" id="CHEBI:456216"/>
        <dbReference type="EC" id="2.7.1.166"/>
    </reaction>
</comment>
<dbReference type="InterPro" id="IPR011009">
    <property type="entry name" value="Kinase-like_dom_sf"/>
</dbReference>
<proteinExistence type="inferred from homology"/>
<evidence type="ECO:0000256" key="3">
    <source>
        <dbReference type="ARBA" id="ARBA00010327"/>
    </source>
</evidence>
<dbReference type="InterPro" id="IPR022826">
    <property type="entry name" value="KDO_kinase"/>
</dbReference>
<evidence type="ECO:0000256" key="12">
    <source>
        <dbReference type="ARBA" id="ARBA00023136"/>
    </source>
</evidence>
<evidence type="ECO:0000256" key="8">
    <source>
        <dbReference type="ARBA" id="ARBA00022741"/>
    </source>
</evidence>
<evidence type="ECO:0000256" key="9">
    <source>
        <dbReference type="ARBA" id="ARBA00022777"/>
    </source>
</evidence>
<organism evidence="16 17">
    <name type="scientific">Marinobacter metalliresistant</name>
    <dbReference type="NCBI Taxonomy" id="2961995"/>
    <lineage>
        <taxon>Bacteria</taxon>
        <taxon>Pseudomonadati</taxon>
        <taxon>Pseudomonadota</taxon>
        <taxon>Gammaproteobacteria</taxon>
        <taxon>Pseudomonadales</taxon>
        <taxon>Marinobacteraceae</taxon>
        <taxon>Marinobacter</taxon>
    </lineage>
</organism>
<comment type="similarity">
    <text evidence="3 15">Belongs to the protein kinase superfamily. KdkA/RfaP family.</text>
</comment>
<comment type="pathway">
    <text evidence="2 15">Bacterial outer membrane biogenesis; LPS core biosynthesis.</text>
</comment>
<comment type="function">
    <text evidence="15">Catalyzes the ATP-dependent phosphorylation of the 3-deoxy-D-manno-octulosonic acid (Kdo) residue in Kdo-lipid IV(A) at the 4-OH position.</text>
</comment>
<evidence type="ECO:0000313" key="17">
    <source>
        <dbReference type="Proteomes" id="UP001475781"/>
    </source>
</evidence>
<dbReference type="Pfam" id="PF06293">
    <property type="entry name" value="Kdo"/>
    <property type="match status" value="1"/>
</dbReference>
<reference evidence="16 17" key="1">
    <citation type="submission" date="2022-07" db="EMBL/GenBank/DDBJ databases">
        <title>A copper resistant bacterium isolated from sediment samples of deep sea hydrothermal areas.</title>
        <authorList>
            <person name="Zeng X."/>
        </authorList>
    </citation>
    <scope>NUCLEOTIDE SEQUENCE [LARGE SCALE GENOMIC DNA]</scope>
    <source>
        <strain evidence="17">CuT 6</strain>
    </source>
</reference>
<evidence type="ECO:0000256" key="2">
    <source>
        <dbReference type="ARBA" id="ARBA00004713"/>
    </source>
</evidence>
<evidence type="ECO:0000256" key="15">
    <source>
        <dbReference type="HAMAP-Rule" id="MF_00521"/>
    </source>
</evidence>
<dbReference type="RefSeq" id="WP_341581342.1">
    <property type="nucleotide sequence ID" value="NZ_CP101118.1"/>
</dbReference>
<evidence type="ECO:0000256" key="11">
    <source>
        <dbReference type="ARBA" id="ARBA00022985"/>
    </source>
</evidence>
<sequence length="225" mass="24905">MTHKDYEGLVTPRCFDPGAWGPAAEPVSSGGRGGAWFVESGSLSAVLRKYLRGGLVARVCMSAYLYLGENRVRPFSEFRLLSSLHARGFPVPKPIAAGYQRAAFAWYHGAILVERLNGTVPLAGCIGHLSSGQWSVLGKTLRQFHDAGVFHADLNCFNILVSEDDFYLIDFDKGVIRQDARPDARWKSANLSRLHRSLQRLNWPRGAGDLASRWAELELGYQGRA</sequence>
<comment type="subcellular location">
    <subcellularLocation>
        <location evidence="1 15">Cell inner membrane</location>
        <topology evidence="1 15">Peripheral membrane protein</topology>
        <orientation evidence="1 15">Cytoplasmic side</orientation>
    </subcellularLocation>
</comment>
<protein>
    <recommendedName>
        <fullName evidence="13 15">3-deoxy-D-manno-octulosonic acid kinase</fullName>
        <shortName evidence="15">Kdo kinase</shortName>
        <ecNumber evidence="4 15">2.7.1.166</ecNumber>
    </recommendedName>
</protein>
<dbReference type="HAMAP" id="MF_00521">
    <property type="entry name" value="KDO_kinase"/>
    <property type="match status" value="1"/>
</dbReference>
<feature type="active site" evidence="15">
    <location>
        <position position="153"/>
    </location>
</feature>
<keyword evidence="12 15" id="KW-0472">Membrane</keyword>
<dbReference type="EMBL" id="CP101118">
    <property type="protein sequence ID" value="WZF87927.1"/>
    <property type="molecule type" value="Genomic_DNA"/>
</dbReference>
<keyword evidence="7 15" id="KW-0808">Transferase</keyword>
<keyword evidence="10 15" id="KW-0067">ATP-binding</keyword>
<keyword evidence="5 15" id="KW-1003">Cell membrane</keyword>
<dbReference type="NCBIfam" id="NF002475">
    <property type="entry name" value="PRK01723.1"/>
    <property type="match status" value="1"/>
</dbReference>
<evidence type="ECO:0000256" key="4">
    <source>
        <dbReference type="ARBA" id="ARBA00011988"/>
    </source>
</evidence>
<keyword evidence="9 15" id="KW-0418">Kinase</keyword>
<evidence type="ECO:0000313" key="16">
    <source>
        <dbReference type="EMBL" id="WZF87927.1"/>
    </source>
</evidence>
<accession>A0ABZ2VZL6</accession>